<sequence length="527" mass="58777">MLLYKKGKKTVVPPPKSIVAKTASKPFTELSMTMQKSEHSNVVQYKYLHMLIQEFAIRLDQGLINSLITMFATEAASGPYNKESFLKDIEFAKPHLLEKAVSTTASQQKAFYDDLHISPLMIHLSFSQGGVAAGHGHDSNQKGTGKDEQGGVNIQSEFINVLLKSVGVSLTEIQDVVFRLAFFERRYAFYSVPQLQAEIKSHYTMQLVKQLYVLVLGLNIIGNPFGLVRNLSAGVEDLFYQPFQGAIQGPEEFAEGLALGVTSLFGHAVGGTAGAFSRITGTLGKGIAVLTFDEDYQRKRQEALNRRPTNFGEGLFRATKDLGLGFFNGVTGIFVKPYEGARRRGFKGFVKGVGQGMIGVVTRPISGIVDFTSNSLDAVKTAAGKNEDIRLLRPRRFIPRDQIVRPYNYSEAVGFKFFRDTDRGKFVDTCNFIIHGLISEKLVFIVTDKCVFLTKRQTLLGTWVDEWVYMVSEIESVKKIDNGICLEIKKRNGDPDKKNGKILVFNTSNISNRIFNRLEMTIEQSKL</sequence>
<dbReference type="WBParaSite" id="JU765_v2.g18197.t1">
    <property type="protein sequence ID" value="JU765_v2.g18197.t1"/>
    <property type="gene ID" value="JU765_v2.g18197"/>
</dbReference>
<accession>A0AC34QPZ6</accession>
<reference evidence="2" key="1">
    <citation type="submission" date="2022-11" db="UniProtKB">
        <authorList>
            <consortium name="WormBaseParasite"/>
        </authorList>
    </citation>
    <scope>IDENTIFICATION</scope>
</reference>
<proteinExistence type="predicted"/>
<name>A0AC34QPZ6_9BILA</name>
<protein>
    <submittedName>
        <fullName evidence="2">Vacuolar protein sorting-associated protein 13 DH-like domain-containing protein</fullName>
    </submittedName>
</protein>
<evidence type="ECO:0000313" key="1">
    <source>
        <dbReference type="Proteomes" id="UP000887576"/>
    </source>
</evidence>
<dbReference type="Proteomes" id="UP000887576">
    <property type="component" value="Unplaced"/>
</dbReference>
<evidence type="ECO:0000313" key="2">
    <source>
        <dbReference type="WBParaSite" id="JU765_v2.g18197.t1"/>
    </source>
</evidence>
<organism evidence="1 2">
    <name type="scientific">Panagrolaimus sp. JU765</name>
    <dbReference type="NCBI Taxonomy" id="591449"/>
    <lineage>
        <taxon>Eukaryota</taxon>
        <taxon>Metazoa</taxon>
        <taxon>Ecdysozoa</taxon>
        <taxon>Nematoda</taxon>
        <taxon>Chromadorea</taxon>
        <taxon>Rhabditida</taxon>
        <taxon>Tylenchina</taxon>
        <taxon>Panagrolaimomorpha</taxon>
        <taxon>Panagrolaimoidea</taxon>
        <taxon>Panagrolaimidae</taxon>
        <taxon>Panagrolaimus</taxon>
    </lineage>
</organism>